<dbReference type="SUPFAM" id="SSF55347">
    <property type="entry name" value="Glyceraldehyde-3-phosphate dehydrogenase-like, C-terminal domain"/>
    <property type="match status" value="1"/>
</dbReference>
<gene>
    <name evidence="4" type="ORF">ADH66_02095</name>
    <name evidence="5" type="ORF">I5Q82_12135</name>
</gene>
<dbReference type="Gene3D" id="3.30.360.10">
    <property type="entry name" value="Dihydrodipicolinate Reductase, domain 2"/>
    <property type="match status" value="1"/>
</dbReference>
<name>A0A1Z2XM99_9FIRM</name>
<feature type="domain" description="GFO/IDH/MocA-like oxidoreductase" evidence="3">
    <location>
        <begin position="144"/>
        <end position="278"/>
    </location>
</feature>
<dbReference type="InterPro" id="IPR036291">
    <property type="entry name" value="NAD(P)-bd_dom_sf"/>
</dbReference>
<keyword evidence="6" id="KW-1185">Reference proteome</keyword>
<dbReference type="EMBL" id="CP021422">
    <property type="protein sequence ID" value="ASB39552.1"/>
    <property type="molecule type" value="Genomic_DNA"/>
</dbReference>
<organism evidence="5 7">
    <name type="scientific">Acutalibacter muris</name>
    <dbReference type="NCBI Taxonomy" id="1796620"/>
    <lineage>
        <taxon>Bacteria</taxon>
        <taxon>Bacillati</taxon>
        <taxon>Bacillota</taxon>
        <taxon>Clostridia</taxon>
        <taxon>Eubacteriales</taxon>
        <taxon>Acutalibacteraceae</taxon>
        <taxon>Acutalibacter</taxon>
    </lineage>
</organism>
<dbReference type="SUPFAM" id="SSF51735">
    <property type="entry name" value="NAD(P)-binding Rossmann-fold domains"/>
    <property type="match status" value="1"/>
</dbReference>
<evidence type="ECO:0000256" key="1">
    <source>
        <dbReference type="ARBA" id="ARBA00023002"/>
    </source>
</evidence>
<dbReference type="Pfam" id="PF01408">
    <property type="entry name" value="GFO_IDH_MocA"/>
    <property type="match status" value="1"/>
</dbReference>
<evidence type="ECO:0000313" key="6">
    <source>
        <dbReference type="Proteomes" id="UP000196710"/>
    </source>
</evidence>
<dbReference type="GO" id="GO:0016491">
    <property type="term" value="F:oxidoreductase activity"/>
    <property type="evidence" value="ECO:0007669"/>
    <property type="project" value="UniProtKB-KW"/>
</dbReference>
<evidence type="ECO:0000259" key="2">
    <source>
        <dbReference type="Pfam" id="PF01408"/>
    </source>
</evidence>
<keyword evidence="1" id="KW-0560">Oxidoreductase</keyword>
<protein>
    <submittedName>
        <fullName evidence="5">Gfo/Idh/MocA family oxidoreductase</fullName>
    </submittedName>
</protein>
<dbReference type="Proteomes" id="UP000596035">
    <property type="component" value="Chromosome"/>
</dbReference>
<dbReference type="Gene3D" id="3.40.50.720">
    <property type="entry name" value="NAD(P)-binding Rossmann-like Domain"/>
    <property type="match status" value="1"/>
</dbReference>
<accession>A0A1Z2XM99</accession>
<reference evidence="4" key="1">
    <citation type="journal article" date="2017" name="Genome Announc.">
        <title>High-Quality Whole-Genome Sequences of the Oligo-Mouse-Microbiota Bacterial Community.</title>
        <authorList>
            <person name="Garzetti D."/>
            <person name="Brugiroux S."/>
            <person name="Bunk B."/>
            <person name="Pukall R."/>
            <person name="McCoy K.D."/>
            <person name="Macpherson A.J."/>
            <person name="Stecher B."/>
        </authorList>
    </citation>
    <scope>NUCLEOTIDE SEQUENCE</scope>
    <source>
        <strain evidence="4">KB18</strain>
    </source>
</reference>
<dbReference type="PANTHER" id="PTHR43818:SF11">
    <property type="entry name" value="BCDNA.GH03377"/>
    <property type="match status" value="1"/>
</dbReference>
<dbReference type="InterPro" id="IPR055170">
    <property type="entry name" value="GFO_IDH_MocA-like_dom"/>
</dbReference>
<evidence type="ECO:0000313" key="7">
    <source>
        <dbReference type="Proteomes" id="UP000596035"/>
    </source>
</evidence>
<evidence type="ECO:0000313" key="4">
    <source>
        <dbReference type="EMBL" id="ASB39552.1"/>
    </source>
</evidence>
<dbReference type="EMBL" id="CP065321">
    <property type="protein sequence ID" value="QQR28843.1"/>
    <property type="molecule type" value="Genomic_DNA"/>
</dbReference>
<reference evidence="6" key="2">
    <citation type="submission" date="2017-05" db="EMBL/GenBank/DDBJ databases">
        <title>Improved OligoMM genomes.</title>
        <authorList>
            <person name="Garzetti D."/>
        </authorList>
    </citation>
    <scope>NUCLEOTIDE SEQUENCE [LARGE SCALE GENOMIC DNA]</scope>
    <source>
        <strain evidence="6">KB18</strain>
    </source>
</reference>
<reference evidence="5 7" key="3">
    <citation type="submission" date="2020-11" db="EMBL/GenBank/DDBJ databases">
        <title>Closed and high quality bacterial genomes of the OMM12 community.</title>
        <authorList>
            <person name="Marbouty M."/>
            <person name="Lamy-Besnier Q."/>
            <person name="Debarbieux L."/>
            <person name="Koszul R."/>
        </authorList>
    </citation>
    <scope>NUCLEOTIDE SEQUENCE [LARGE SCALE GENOMIC DNA]</scope>
    <source>
        <strain evidence="5 7">KB18</strain>
    </source>
</reference>
<dbReference type="KEGG" id="amur:ADH66_02095"/>
<dbReference type="GO" id="GO:0000166">
    <property type="term" value="F:nucleotide binding"/>
    <property type="evidence" value="ECO:0007669"/>
    <property type="project" value="InterPro"/>
</dbReference>
<dbReference type="AlphaFoldDB" id="A0A1Z2XM99"/>
<dbReference type="PANTHER" id="PTHR43818">
    <property type="entry name" value="BCDNA.GH03377"/>
    <property type="match status" value="1"/>
</dbReference>
<proteinExistence type="predicted"/>
<dbReference type="Pfam" id="PF22725">
    <property type="entry name" value="GFO_IDH_MocA_C3"/>
    <property type="match status" value="1"/>
</dbReference>
<sequence length="401" mass="44700">MKYRPVKAAMIGVGAISGIYLQNITHTFREVELVGVCDLIPDRAEKGAAYVKAEIEQGAGVREPKMYKDMYEAFNDPEVEVILNLTRPYEHFEVTKQALLHGKHVYSEKPLGVDMEEAGALIALAEEKNLRLGGAPDTFMGAGIQTARRLIDDGYIGDIVGVSCAMVCRGHETWHPDPEFYYKRGGGPMLDMGPYYITALVQLLGEAKGLTGMTKRSFTERLITSEPHRGETINVDVDTWLSGNIEFESGAIAQVFTTFDVHYTAQSRFEVYGTRGSMMVPDPNTFGGPVLLLRPEDFAAAPKTDPGLMRHGVPDFYAGWREMPLMYDYPENSRGLGLADMCKALRTGRDHRANFQQQRHVLEIMTAFSKSSERKAYVPIATKYSRTAPMKNNPMHGILDE</sequence>
<feature type="domain" description="Gfo/Idh/MocA-like oxidoreductase N-terminal" evidence="2">
    <location>
        <begin position="7"/>
        <end position="132"/>
    </location>
</feature>
<dbReference type="InterPro" id="IPR000683">
    <property type="entry name" value="Gfo/Idh/MocA-like_OxRdtase_N"/>
</dbReference>
<dbReference type="RefSeq" id="WP_066536300.1">
    <property type="nucleotide sequence ID" value="NZ_CP021422.1"/>
</dbReference>
<evidence type="ECO:0000259" key="3">
    <source>
        <dbReference type="Pfam" id="PF22725"/>
    </source>
</evidence>
<dbReference type="InterPro" id="IPR050463">
    <property type="entry name" value="Gfo/Idh/MocA_oxidrdct_glycsds"/>
</dbReference>
<dbReference type="Proteomes" id="UP000196710">
    <property type="component" value="Chromosome"/>
</dbReference>
<evidence type="ECO:0000313" key="5">
    <source>
        <dbReference type="EMBL" id="QQR28843.1"/>
    </source>
</evidence>